<evidence type="ECO:0000313" key="2">
    <source>
        <dbReference type="Proteomes" id="UP000829196"/>
    </source>
</evidence>
<reference evidence="1" key="1">
    <citation type="journal article" date="2022" name="Front. Genet.">
        <title>Chromosome-Scale Assembly of the Dendrobium nobile Genome Provides Insights Into the Molecular Mechanism of the Biosynthesis of the Medicinal Active Ingredient of Dendrobium.</title>
        <authorList>
            <person name="Xu Q."/>
            <person name="Niu S.-C."/>
            <person name="Li K.-L."/>
            <person name="Zheng P.-J."/>
            <person name="Zhang X.-J."/>
            <person name="Jia Y."/>
            <person name="Liu Y."/>
            <person name="Niu Y.-X."/>
            <person name="Yu L.-H."/>
            <person name="Chen D.-F."/>
            <person name="Zhang G.-Q."/>
        </authorList>
    </citation>
    <scope>NUCLEOTIDE SEQUENCE</scope>
    <source>
        <tissue evidence="1">Leaf</tissue>
    </source>
</reference>
<gene>
    <name evidence="1" type="ORF">KFK09_013873</name>
</gene>
<protein>
    <submittedName>
        <fullName evidence="1">Uncharacterized protein</fullName>
    </submittedName>
</protein>
<dbReference type="EMBL" id="JAGYWB010000010">
    <property type="protein sequence ID" value="KAI0507745.1"/>
    <property type="molecule type" value="Genomic_DNA"/>
</dbReference>
<evidence type="ECO:0000313" key="1">
    <source>
        <dbReference type="EMBL" id="KAI0507745.1"/>
    </source>
</evidence>
<dbReference type="AlphaFoldDB" id="A0A8T3BA44"/>
<organism evidence="1 2">
    <name type="scientific">Dendrobium nobile</name>
    <name type="common">Orchid</name>
    <dbReference type="NCBI Taxonomy" id="94219"/>
    <lineage>
        <taxon>Eukaryota</taxon>
        <taxon>Viridiplantae</taxon>
        <taxon>Streptophyta</taxon>
        <taxon>Embryophyta</taxon>
        <taxon>Tracheophyta</taxon>
        <taxon>Spermatophyta</taxon>
        <taxon>Magnoliopsida</taxon>
        <taxon>Liliopsida</taxon>
        <taxon>Asparagales</taxon>
        <taxon>Orchidaceae</taxon>
        <taxon>Epidendroideae</taxon>
        <taxon>Malaxideae</taxon>
        <taxon>Dendrobiinae</taxon>
        <taxon>Dendrobium</taxon>
    </lineage>
</organism>
<proteinExistence type="predicted"/>
<dbReference type="Proteomes" id="UP000829196">
    <property type="component" value="Unassembled WGS sequence"/>
</dbReference>
<sequence length="58" mass="6633">MHCLGCMNGADLCSLCLSYHHEHHAVQIRRYVNITQLDVLKRSHSSPQAVTIHVLCYE</sequence>
<keyword evidence="2" id="KW-1185">Reference proteome</keyword>
<name>A0A8T3BA44_DENNO</name>
<accession>A0A8T3BA44</accession>
<comment type="caution">
    <text evidence="1">The sequence shown here is derived from an EMBL/GenBank/DDBJ whole genome shotgun (WGS) entry which is preliminary data.</text>
</comment>